<dbReference type="PANTHER" id="PTHR30349">
    <property type="entry name" value="PHAGE INTEGRASE-RELATED"/>
    <property type="match status" value="1"/>
</dbReference>
<dbReference type="InterPro" id="IPR013762">
    <property type="entry name" value="Integrase-like_cat_sf"/>
</dbReference>
<dbReference type="Gene3D" id="1.10.443.10">
    <property type="entry name" value="Intergrase catalytic core"/>
    <property type="match status" value="1"/>
</dbReference>
<dbReference type="Proteomes" id="UP000622547">
    <property type="component" value="Unassembled WGS sequence"/>
</dbReference>
<dbReference type="Pfam" id="PF00589">
    <property type="entry name" value="Phage_integrase"/>
    <property type="match status" value="1"/>
</dbReference>
<dbReference type="EMBL" id="BOOP01000029">
    <property type="protein sequence ID" value="GII40915.1"/>
    <property type="molecule type" value="Genomic_DNA"/>
</dbReference>
<reference evidence="5 6" key="1">
    <citation type="submission" date="2021-01" db="EMBL/GenBank/DDBJ databases">
        <title>Whole genome shotgun sequence of Planotetraspora phitsanulokensis NBRC 104273.</title>
        <authorList>
            <person name="Komaki H."/>
            <person name="Tamura T."/>
        </authorList>
    </citation>
    <scope>NUCLEOTIDE SEQUENCE [LARGE SCALE GENOMIC DNA]</scope>
    <source>
        <strain evidence="5 6">NBRC 104273</strain>
    </source>
</reference>
<evidence type="ECO:0000313" key="5">
    <source>
        <dbReference type="EMBL" id="GII40915.1"/>
    </source>
</evidence>
<name>A0A8J3U9S9_9ACTN</name>
<dbReference type="InterPro" id="IPR011010">
    <property type="entry name" value="DNA_brk_join_enz"/>
</dbReference>
<comment type="caution">
    <text evidence="5">The sequence shown here is derived from an EMBL/GenBank/DDBJ whole genome shotgun (WGS) entry which is preliminary data.</text>
</comment>
<protein>
    <recommendedName>
        <fullName evidence="4">Tyr recombinase domain-containing protein</fullName>
    </recommendedName>
</protein>
<proteinExistence type="inferred from homology"/>
<evidence type="ECO:0000313" key="6">
    <source>
        <dbReference type="Proteomes" id="UP000622547"/>
    </source>
</evidence>
<evidence type="ECO:0000256" key="1">
    <source>
        <dbReference type="ARBA" id="ARBA00008857"/>
    </source>
</evidence>
<organism evidence="5 6">
    <name type="scientific">Planotetraspora phitsanulokensis</name>
    <dbReference type="NCBI Taxonomy" id="575192"/>
    <lineage>
        <taxon>Bacteria</taxon>
        <taxon>Bacillati</taxon>
        <taxon>Actinomycetota</taxon>
        <taxon>Actinomycetes</taxon>
        <taxon>Streptosporangiales</taxon>
        <taxon>Streptosporangiaceae</taxon>
        <taxon>Planotetraspora</taxon>
    </lineage>
</organism>
<sequence>MGFITKTKAGTWRANWRDEVGRQRAKTFRTKREADAFLSEVGTALNRGTYIDPHAAKRKFGPYAGTWMLSRNHEITTVARDDSIMRTHVLPRWQETPLGKIDYMAVQTWVSDLGKRLSPATVAECHRLLSVVLKAAVRDRIIGTNPAEGVRLPKRRRKAGDDRIISRDELAVLLQHAPDRYRALVALAAGCGLRWGEATGLRWDAVDLDTRTLKVVRVAVEVAGHVTSKPYPKSKAGRREVPLPQFVAELLAAHKVVYMPGPLGEVFTNTAGGPVRRTLFRSRVWRPALVRAGLVGSVLKTASGAFVAVWQDKDGSEHSKDFLTEAEAIACVATNAGEALRFHDLRHCYATWLISDRVPVNDVARLVGHEQISTTLNLYTHGTDERYGRARAAFADFSLTSITTEQAKPAQEPPAGETAAD</sequence>
<dbReference type="GO" id="GO:0015074">
    <property type="term" value="P:DNA integration"/>
    <property type="evidence" value="ECO:0007669"/>
    <property type="project" value="InterPro"/>
</dbReference>
<dbReference type="AlphaFoldDB" id="A0A8J3U9S9"/>
<dbReference type="SUPFAM" id="SSF56349">
    <property type="entry name" value="DNA breaking-rejoining enzymes"/>
    <property type="match status" value="1"/>
</dbReference>
<dbReference type="InterPro" id="IPR002104">
    <property type="entry name" value="Integrase_catalytic"/>
</dbReference>
<dbReference type="Gene3D" id="1.10.150.130">
    <property type="match status" value="1"/>
</dbReference>
<gene>
    <name evidence="5" type="ORF">Pph01_59180</name>
</gene>
<dbReference type="CDD" id="cd01189">
    <property type="entry name" value="INT_ICEBs1_C_like"/>
    <property type="match status" value="1"/>
</dbReference>
<dbReference type="RefSeq" id="WP_204076402.1">
    <property type="nucleotide sequence ID" value="NZ_BAABHI010000012.1"/>
</dbReference>
<dbReference type="GO" id="GO:0003677">
    <property type="term" value="F:DNA binding"/>
    <property type="evidence" value="ECO:0007669"/>
    <property type="project" value="UniProtKB-KW"/>
</dbReference>
<keyword evidence="6" id="KW-1185">Reference proteome</keyword>
<keyword evidence="3" id="KW-0233">DNA recombination</keyword>
<dbReference type="InterPro" id="IPR050090">
    <property type="entry name" value="Tyrosine_recombinase_XerCD"/>
</dbReference>
<keyword evidence="2" id="KW-0238">DNA-binding</keyword>
<dbReference type="PROSITE" id="PS51898">
    <property type="entry name" value="TYR_RECOMBINASE"/>
    <property type="match status" value="1"/>
</dbReference>
<comment type="similarity">
    <text evidence="1">Belongs to the 'phage' integrase family.</text>
</comment>
<accession>A0A8J3U9S9</accession>
<evidence type="ECO:0000256" key="3">
    <source>
        <dbReference type="ARBA" id="ARBA00023172"/>
    </source>
</evidence>
<evidence type="ECO:0000256" key="2">
    <source>
        <dbReference type="ARBA" id="ARBA00023125"/>
    </source>
</evidence>
<dbReference type="GO" id="GO:0006310">
    <property type="term" value="P:DNA recombination"/>
    <property type="evidence" value="ECO:0007669"/>
    <property type="project" value="UniProtKB-KW"/>
</dbReference>
<dbReference type="InterPro" id="IPR010998">
    <property type="entry name" value="Integrase_recombinase_N"/>
</dbReference>
<dbReference type="PANTHER" id="PTHR30349:SF64">
    <property type="entry name" value="PROPHAGE INTEGRASE INTD-RELATED"/>
    <property type="match status" value="1"/>
</dbReference>
<feature type="domain" description="Tyr recombinase" evidence="4">
    <location>
        <begin position="160"/>
        <end position="392"/>
    </location>
</feature>
<evidence type="ECO:0000259" key="4">
    <source>
        <dbReference type="PROSITE" id="PS51898"/>
    </source>
</evidence>